<dbReference type="PANTHER" id="PTHR33317:SF4">
    <property type="entry name" value="POLYNUCLEOTIDYL TRANSFERASE, RIBONUCLEASE H-LIKE SUPERFAMILY PROTEIN"/>
    <property type="match status" value="1"/>
</dbReference>
<evidence type="ECO:0000259" key="6">
    <source>
        <dbReference type="SMART" id="SM00732"/>
    </source>
</evidence>
<dbReference type="Proteomes" id="UP000772618">
    <property type="component" value="Unassembled WGS sequence"/>
</dbReference>
<comment type="caution">
    <text evidence="7">The sequence shown here is derived from an EMBL/GenBank/DDBJ whole genome shotgun (WGS) entry which is preliminary data.</text>
</comment>
<organism evidence="7 8">
    <name type="scientific">Chryseosolibacter indicus</name>
    <dbReference type="NCBI Taxonomy" id="2782351"/>
    <lineage>
        <taxon>Bacteria</taxon>
        <taxon>Pseudomonadati</taxon>
        <taxon>Bacteroidota</taxon>
        <taxon>Cytophagia</taxon>
        <taxon>Cytophagales</taxon>
        <taxon>Chryseotaleaceae</taxon>
        <taxon>Chryseosolibacter</taxon>
    </lineage>
</organism>
<dbReference type="InterPro" id="IPR037027">
    <property type="entry name" value="YqgF/RNaseH-like_dom_sf"/>
</dbReference>
<keyword evidence="3 5" id="KW-0540">Nuclease</keyword>
<dbReference type="SUPFAM" id="SSF53098">
    <property type="entry name" value="Ribonuclease H-like"/>
    <property type="match status" value="1"/>
</dbReference>
<sequence length="138" mass="15314">MGRILAIDYGIKRTGIAVTDPLRIIASPLETVPSDNLLTYLKAYLTKEQVDEFVVGMPKTLKNEDSEIAPLVRKFVEQLKATFPDKPVNLADERFTSSMAQRALIDGGMKKKDRQVKGNVDKVSAAIILQSFMSAFKP</sequence>
<dbReference type="Pfam" id="PF03652">
    <property type="entry name" value="RuvX"/>
    <property type="match status" value="1"/>
</dbReference>
<comment type="subcellular location">
    <subcellularLocation>
        <location evidence="5">Cytoplasm</location>
    </subcellularLocation>
</comment>
<dbReference type="EMBL" id="JAHESD010000010">
    <property type="protein sequence ID" value="MBT1703016.1"/>
    <property type="molecule type" value="Genomic_DNA"/>
</dbReference>
<keyword evidence="8" id="KW-1185">Reference proteome</keyword>
<keyword evidence="4 5" id="KW-0378">Hydrolase</keyword>
<comment type="function">
    <text evidence="5">Could be a nuclease involved in processing of the 5'-end of pre-16S rRNA.</text>
</comment>
<protein>
    <recommendedName>
        <fullName evidence="5">Putative pre-16S rRNA nuclease</fullName>
        <ecNumber evidence="5">3.1.-.-</ecNumber>
    </recommendedName>
</protein>
<dbReference type="SMART" id="SM00732">
    <property type="entry name" value="YqgFc"/>
    <property type="match status" value="1"/>
</dbReference>
<dbReference type="CDD" id="cd16964">
    <property type="entry name" value="YqgF"/>
    <property type="match status" value="1"/>
</dbReference>
<dbReference type="NCBIfam" id="TIGR00250">
    <property type="entry name" value="RNAse_H_YqgF"/>
    <property type="match status" value="1"/>
</dbReference>
<dbReference type="PANTHER" id="PTHR33317">
    <property type="entry name" value="POLYNUCLEOTIDYL TRANSFERASE, RIBONUCLEASE H-LIKE SUPERFAMILY PROTEIN"/>
    <property type="match status" value="1"/>
</dbReference>
<proteinExistence type="inferred from homology"/>
<evidence type="ECO:0000256" key="2">
    <source>
        <dbReference type="ARBA" id="ARBA00022517"/>
    </source>
</evidence>
<evidence type="ECO:0000313" key="7">
    <source>
        <dbReference type="EMBL" id="MBT1703016.1"/>
    </source>
</evidence>
<evidence type="ECO:0000256" key="1">
    <source>
        <dbReference type="ARBA" id="ARBA00022490"/>
    </source>
</evidence>
<dbReference type="InterPro" id="IPR006641">
    <property type="entry name" value="YqgF/RNaseH-like_dom"/>
</dbReference>
<evidence type="ECO:0000256" key="4">
    <source>
        <dbReference type="ARBA" id="ARBA00022801"/>
    </source>
</evidence>
<reference evidence="7 8" key="1">
    <citation type="submission" date="2021-05" db="EMBL/GenBank/DDBJ databases">
        <title>A Polyphasic approach of four new species of the genus Ohtaekwangia: Ohtaekwangia histidinii sp. nov., Ohtaekwangia cretensis sp. nov., Ohtaekwangia indiensis sp. nov., Ohtaekwangia reichenbachii sp. nov. from diverse environment.</title>
        <authorList>
            <person name="Octaviana S."/>
        </authorList>
    </citation>
    <scope>NUCLEOTIDE SEQUENCE [LARGE SCALE GENOMIC DNA]</scope>
    <source>
        <strain evidence="7 8">PWU20</strain>
    </source>
</reference>
<feature type="domain" description="YqgF/RNase H-like" evidence="6">
    <location>
        <begin position="2"/>
        <end position="100"/>
    </location>
</feature>
<keyword evidence="2 5" id="KW-0690">Ribosome biogenesis</keyword>
<dbReference type="EC" id="3.1.-.-" evidence="5"/>
<dbReference type="GO" id="GO:0016787">
    <property type="term" value="F:hydrolase activity"/>
    <property type="evidence" value="ECO:0007669"/>
    <property type="project" value="UniProtKB-KW"/>
</dbReference>
<evidence type="ECO:0000313" key="8">
    <source>
        <dbReference type="Proteomes" id="UP000772618"/>
    </source>
</evidence>
<evidence type="ECO:0000256" key="5">
    <source>
        <dbReference type="HAMAP-Rule" id="MF_00651"/>
    </source>
</evidence>
<dbReference type="Gene3D" id="3.30.420.140">
    <property type="entry name" value="YqgF/RNase H-like domain"/>
    <property type="match status" value="1"/>
</dbReference>
<evidence type="ECO:0000256" key="3">
    <source>
        <dbReference type="ARBA" id="ARBA00022722"/>
    </source>
</evidence>
<gene>
    <name evidence="7" type="primary">ruvX</name>
    <name evidence="7" type="ORF">KK060_06975</name>
</gene>
<dbReference type="InterPro" id="IPR012337">
    <property type="entry name" value="RNaseH-like_sf"/>
</dbReference>
<name>A0ABS5VPE0_9BACT</name>
<dbReference type="RefSeq" id="WP_254152985.1">
    <property type="nucleotide sequence ID" value="NZ_JAHESD010000010.1"/>
</dbReference>
<dbReference type="HAMAP" id="MF_00651">
    <property type="entry name" value="Nuclease_YqgF"/>
    <property type="match status" value="1"/>
</dbReference>
<comment type="similarity">
    <text evidence="5">Belongs to the YqgF HJR family.</text>
</comment>
<accession>A0ABS5VPE0</accession>
<keyword evidence="1 5" id="KW-0963">Cytoplasm</keyword>
<dbReference type="InterPro" id="IPR005227">
    <property type="entry name" value="YqgF"/>
</dbReference>